<evidence type="ECO:0000313" key="3">
    <source>
        <dbReference type="Proteomes" id="UP000179243"/>
    </source>
</evidence>
<gene>
    <name evidence="2" type="ORF">A2519_11890</name>
</gene>
<accession>A0A1F7FIJ8</accession>
<reference evidence="2 3" key="1">
    <citation type="journal article" date="2016" name="Nat. Commun.">
        <title>Thousands of microbial genomes shed light on interconnected biogeochemical processes in an aquifer system.</title>
        <authorList>
            <person name="Anantharaman K."/>
            <person name="Brown C.T."/>
            <person name="Hug L.A."/>
            <person name="Sharon I."/>
            <person name="Castelle C.J."/>
            <person name="Probst A.J."/>
            <person name="Thomas B.C."/>
            <person name="Singh A."/>
            <person name="Wilkins M.J."/>
            <person name="Karaoz U."/>
            <person name="Brodie E.L."/>
            <person name="Williams K.H."/>
            <person name="Hubbard S.S."/>
            <person name="Banfield J.F."/>
        </authorList>
    </citation>
    <scope>NUCLEOTIDE SEQUENCE [LARGE SCALE GENOMIC DNA]</scope>
</reference>
<dbReference type="EMBL" id="MFYX01000032">
    <property type="protein sequence ID" value="OGK06391.1"/>
    <property type="molecule type" value="Genomic_DNA"/>
</dbReference>
<protein>
    <submittedName>
        <fullName evidence="2">Uncharacterized protein</fullName>
    </submittedName>
</protein>
<organism evidence="2 3">
    <name type="scientific">Candidatus Raymondbacteria bacterium RIFOXYD12_FULL_49_13</name>
    <dbReference type="NCBI Taxonomy" id="1817890"/>
    <lineage>
        <taxon>Bacteria</taxon>
        <taxon>Raymondiibacteriota</taxon>
    </lineage>
</organism>
<dbReference type="AlphaFoldDB" id="A0A1F7FIJ8"/>
<sequence length="85" mass="8573">MQGSLGITAGQQAESGWGTGGSGGIMLGKTDAPFPDTIHVRSGNVAVVSTYVIHPLVICENHKYIGSSLCESLPVLASGKECGGA</sequence>
<evidence type="ECO:0000256" key="1">
    <source>
        <dbReference type="SAM" id="MobiDB-lite"/>
    </source>
</evidence>
<proteinExistence type="predicted"/>
<name>A0A1F7FIJ8_UNCRA</name>
<dbReference type="Proteomes" id="UP000179243">
    <property type="component" value="Unassembled WGS sequence"/>
</dbReference>
<comment type="caution">
    <text evidence="2">The sequence shown here is derived from an EMBL/GenBank/DDBJ whole genome shotgun (WGS) entry which is preliminary data.</text>
</comment>
<feature type="compositionally biased region" description="Polar residues" evidence="1">
    <location>
        <begin position="1"/>
        <end position="14"/>
    </location>
</feature>
<feature type="region of interest" description="Disordered" evidence="1">
    <location>
        <begin position="1"/>
        <end position="20"/>
    </location>
</feature>
<evidence type="ECO:0000313" key="2">
    <source>
        <dbReference type="EMBL" id="OGK06391.1"/>
    </source>
</evidence>